<evidence type="ECO:0000313" key="3">
    <source>
        <dbReference type="Proteomes" id="UP000779508"/>
    </source>
</evidence>
<keyword evidence="1" id="KW-0472">Membrane</keyword>
<comment type="caution">
    <text evidence="2">The sequence shown here is derived from an EMBL/GenBank/DDBJ whole genome shotgun (WGS) entry which is preliminary data.</text>
</comment>
<keyword evidence="3" id="KW-1185">Reference proteome</keyword>
<evidence type="ECO:0000313" key="2">
    <source>
        <dbReference type="EMBL" id="MBU5676805.1"/>
    </source>
</evidence>
<protein>
    <submittedName>
        <fullName evidence="2">Uncharacterized protein</fullName>
    </submittedName>
</protein>
<feature type="transmembrane region" description="Helical" evidence="1">
    <location>
        <begin position="90"/>
        <end position="107"/>
    </location>
</feature>
<feature type="transmembrane region" description="Helical" evidence="1">
    <location>
        <begin position="273"/>
        <end position="293"/>
    </location>
</feature>
<organism evidence="2 3">
    <name type="scientific">Alkaliphilus flagellatus</name>
    <dbReference type="NCBI Taxonomy" id="2841507"/>
    <lineage>
        <taxon>Bacteria</taxon>
        <taxon>Bacillati</taxon>
        <taxon>Bacillota</taxon>
        <taxon>Clostridia</taxon>
        <taxon>Peptostreptococcales</taxon>
        <taxon>Natronincolaceae</taxon>
        <taxon>Alkaliphilus</taxon>
    </lineage>
</organism>
<keyword evidence="1" id="KW-0812">Transmembrane</keyword>
<feature type="transmembrane region" description="Helical" evidence="1">
    <location>
        <begin position="113"/>
        <end position="132"/>
    </location>
</feature>
<feature type="transmembrane region" description="Helical" evidence="1">
    <location>
        <begin position="12"/>
        <end position="30"/>
    </location>
</feature>
<accession>A0ABS6G2U2</accession>
<name>A0ABS6G2U2_9FIRM</name>
<feature type="transmembrane region" description="Helical" evidence="1">
    <location>
        <begin position="217"/>
        <end position="243"/>
    </location>
</feature>
<dbReference type="Proteomes" id="UP000779508">
    <property type="component" value="Unassembled WGS sequence"/>
</dbReference>
<dbReference type="RefSeq" id="WP_216417046.1">
    <property type="nucleotide sequence ID" value="NZ_JAHLQK010000004.1"/>
</dbReference>
<sequence>MINFIIKNLDALIIGTIFLILGFLPTLFSSNKDKKPSISIDNTNVNNSNIGDSYNLNTYTQNYTENNYNNNQSTIIINTKSSTTNNNEDLFMLITGIVLFISLIFFYKHIDRVLAYLITITLSSLFLSSLLYKNLLKMKNDISIPNHLFNISIRNILSWVLLLINYIIIVYKINFSSFLEPFINLIKNLNIKSNNQKFSEIIIFFANNPYESLTACFIVIGLFLSIIIICQLFLSYIWIISYIKTSTNPISKLWNKIHSTLSKKEPNLNKKHWIYLFIILFSTTTGAIAYIFTLPTRMF</sequence>
<gene>
    <name evidence="2" type="ORF">KQI88_10280</name>
</gene>
<reference evidence="2 3" key="1">
    <citation type="submission" date="2021-06" db="EMBL/GenBank/DDBJ databases">
        <authorList>
            <person name="Sun Q."/>
            <person name="Li D."/>
        </authorList>
    </citation>
    <scope>NUCLEOTIDE SEQUENCE [LARGE SCALE GENOMIC DNA]</scope>
    <source>
        <strain evidence="2 3">MSJ-5</strain>
    </source>
</reference>
<proteinExistence type="predicted"/>
<keyword evidence="1" id="KW-1133">Transmembrane helix</keyword>
<dbReference type="EMBL" id="JAHLQK010000004">
    <property type="protein sequence ID" value="MBU5676805.1"/>
    <property type="molecule type" value="Genomic_DNA"/>
</dbReference>
<feature type="transmembrane region" description="Helical" evidence="1">
    <location>
        <begin position="153"/>
        <end position="173"/>
    </location>
</feature>
<evidence type="ECO:0000256" key="1">
    <source>
        <dbReference type="SAM" id="Phobius"/>
    </source>
</evidence>